<proteinExistence type="predicted"/>
<reference evidence="3" key="1">
    <citation type="journal article" date="2019" name="Int. J. Syst. Evol. Microbiol.">
        <title>The Global Catalogue of Microorganisms (GCM) 10K type strain sequencing project: providing services to taxonomists for standard genome sequencing and annotation.</title>
        <authorList>
            <consortium name="The Broad Institute Genomics Platform"/>
            <consortium name="The Broad Institute Genome Sequencing Center for Infectious Disease"/>
            <person name="Wu L."/>
            <person name="Ma J."/>
        </authorList>
    </citation>
    <scope>NUCLEOTIDE SEQUENCE [LARGE SCALE GENOMIC DNA]</scope>
    <source>
        <strain evidence="3">JCM 16014</strain>
    </source>
</reference>
<dbReference type="EMBL" id="BAAAQN010000009">
    <property type="protein sequence ID" value="GAA2023483.1"/>
    <property type="molecule type" value="Genomic_DNA"/>
</dbReference>
<dbReference type="Proteomes" id="UP001500751">
    <property type="component" value="Unassembled WGS sequence"/>
</dbReference>
<gene>
    <name evidence="2" type="ORF">GCM10009839_21310</name>
</gene>
<evidence type="ECO:0000256" key="1">
    <source>
        <dbReference type="SAM" id="MobiDB-lite"/>
    </source>
</evidence>
<feature type="compositionally biased region" description="Basic and acidic residues" evidence="1">
    <location>
        <begin position="7"/>
        <end position="26"/>
    </location>
</feature>
<feature type="region of interest" description="Disordered" evidence="1">
    <location>
        <begin position="1"/>
        <end position="26"/>
    </location>
</feature>
<name>A0ABP5FE59_9ACTN</name>
<accession>A0ABP5FE59</accession>
<evidence type="ECO:0000313" key="3">
    <source>
        <dbReference type="Proteomes" id="UP001500751"/>
    </source>
</evidence>
<organism evidence="2 3">
    <name type="scientific">Catenulispora yoronensis</name>
    <dbReference type="NCBI Taxonomy" id="450799"/>
    <lineage>
        <taxon>Bacteria</taxon>
        <taxon>Bacillati</taxon>
        <taxon>Actinomycetota</taxon>
        <taxon>Actinomycetes</taxon>
        <taxon>Catenulisporales</taxon>
        <taxon>Catenulisporaceae</taxon>
        <taxon>Catenulispora</taxon>
    </lineage>
</organism>
<comment type="caution">
    <text evidence="2">The sequence shown here is derived from an EMBL/GenBank/DDBJ whole genome shotgun (WGS) entry which is preliminary data.</text>
</comment>
<keyword evidence="3" id="KW-1185">Reference proteome</keyword>
<evidence type="ECO:0000313" key="2">
    <source>
        <dbReference type="EMBL" id="GAA2023483.1"/>
    </source>
</evidence>
<protein>
    <submittedName>
        <fullName evidence="2">Uncharacterized protein</fullName>
    </submittedName>
</protein>
<sequence length="91" mass="10041">MAQNAEDPSRSYWRDFTVKDGEPSENFNGRRNEWLTSHYARHSVRYPGHGARRSPSLPASIPAVRYGAVIVGIIATAVTVAQEPQAAQQSC</sequence>